<gene>
    <name evidence="2" type="ORF">EVAR_28669_1</name>
</gene>
<name>A0A4C1V666_EUMVA</name>
<feature type="region of interest" description="Disordered" evidence="1">
    <location>
        <begin position="48"/>
        <end position="68"/>
    </location>
</feature>
<accession>A0A4C1V666</accession>
<keyword evidence="3" id="KW-1185">Reference proteome</keyword>
<evidence type="ECO:0000313" key="3">
    <source>
        <dbReference type="Proteomes" id="UP000299102"/>
    </source>
</evidence>
<reference evidence="2 3" key="1">
    <citation type="journal article" date="2019" name="Commun. Biol.">
        <title>The bagworm genome reveals a unique fibroin gene that provides high tensile strength.</title>
        <authorList>
            <person name="Kono N."/>
            <person name="Nakamura H."/>
            <person name="Ohtoshi R."/>
            <person name="Tomita M."/>
            <person name="Numata K."/>
            <person name="Arakawa K."/>
        </authorList>
    </citation>
    <scope>NUCLEOTIDE SEQUENCE [LARGE SCALE GENOMIC DNA]</scope>
</reference>
<protein>
    <submittedName>
        <fullName evidence="2">Uncharacterized protein</fullName>
    </submittedName>
</protein>
<dbReference type="AlphaFoldDB" id="A0A4C1V666"/>
<evidence type="ECO:0000256" key="1">
    <source>
        <dbReference type="SAM" id="MobiDB-lite"/>
    </source>
</evidence>
<organism evidence="2 3">
    <name type="scientific">Eumeta variegata</name>
    <name type="common">Bagworm moth</name>
    <name type="synonym">Eumeta japonica</name>
    <dbReference type="NCBI Taxonomy" id="151549"/>
    <lineage>
        <taxon>Eukaryota</taxon>
        <taxon>Metazoa</taxon>
        <taxon>Ecdysozoa</taxon>
        <taxon>Arthropoda</taxon>
        <taxon>Hexapoda</taxon>
        <taxon>Insecta</taxon>
        <taxon>Pterygota</taxon>
        <taxon>Neoptera</taxon>
        <taxon>Endopterygota</taxon>
        <taxon>Lepidoptera</taxon>
        <taxon>Glossata</taxon>
        <taxon>Ditrysia</taxon>
        <taxon>Tineoidea</taxon>
        <taxon>Psychidae</taxon>
        <taxon>Oiketicinae</taxon>
        <taxon>Eumeta</taxon>
    </lineage>
</organism>
<dbReference type="Proteomes" id="UP000299102">
    <property type="component" value="Unassembled WGS sequence"/>
</dbReference>
<sequence length="68" mass="7484">MRIFLDIEISGTNSTPASIVCDGFSRVRKQGLDLEAILISLMTEASTCHRTRRRPRPPEVGAEEAGLL</sequence>
<dbReference type="EMBL" id="BGZK01000275">
    <property type="protein sequence ID" value="GBP33514.1"/>
    <property type="molecule type" value="Genomic_DNA"/>
</dbReference>
<comment type="caution">
    <text evidence="2">The sequence shown here is derived from an EMBL/GenBank/DDBJ whole genome shotgun (WGS) entry which is preliminary data.</text>
</comment>
<evidence type="ECO:0000313" key="2">
    <source>
        <dbReference type="EMBL" id="GBP33514.1"/>
    </source>
</evidence>
<proteinExistence type="predicted"/>